<evidence type="ECO:0000256" key="7">
    <source>
        <dbReference type="PROSITE-ProRule" id="PRU00418"/>
    </source>
</evidence>
<dbReference type="GO" id="GO:0016740">
    <property type="term" value="F:transferase activity"/>
    <property type="evidence" value="ECO:0007669"/>
    <property type="project" value="UniProtKB-KW"/>
</dbReference>
<evidence type="ECO:0000313" key="8">
    <source>
        <dbReference type="EMBL" id="PHK49945.1"/>
    </source>
</evidence>
<reference evidence="8" key="3">
    <citation type="submission" date="2017-10" db="EMBL/GenBank/DDBJ databases">
        <authorList>
            <person name="Vrbovska V."/>
            <person name="Kovarovic V."/>
            <person name="Indrakova A."/>
        </authorList>
    </citation>
    <scope>NUCLEOTIDE SEQUENCE</scope>
    <source>
        <strain evidence="8">CCM 8730</strain>
    </source>
</reference>
<dbReference type="EMBL" id="CP093217">
    <property type="protein sequence ID" value="UQW81794.1"/>
    <property type="molecule type" value="Genomic_DNA"/>
</dbReference>
<keyword evidence="6" id="KW-0479">Metal-binding</keyword>
<gene>
    <name evidence="8" type="ORF">BTJ66_05420</name>
    <name evidence="9" type="ORF">MNY58_01375</name>
</gene>
<evidence type="ECO:0000256" key="4">
    <source>
        <dbReference type="ARBA" id="ARBA00022683"/>
    </source>
</evidence>
<evidence type="ECO:0000313" key="9">
    <source>
        <dbReference type="EMBL" id="UQW81794.1"/>
    </source>
</evidence>
<dbReference type="PROSITE" id="PS51095">
    <property type="entry name" value="PTS_EIIA_TYPE_3"/>
    <property type="match status" value="1"/>
</dbReference>
<feature type="active site" description="Tele-phosphohistidine intermediate" evidence="5">
    <location>
        <position position="79"/>
    </location>
</feature>
<dbReference type="EMBL" id="MRZN01000006">
    <property type="protein sequence ID" value="PHK49945.1"/>
    <property type="molecule type" value="Genomic_DNA"/>
</dbReference>
<dbReference type="PIRSF" id="PIRSF000699">
    <property type="entry name" value="PTS_IILac_III"/>
    <property type="match status" value="1"/>
</dbReference>
<evidence type="ECO:0000256" key="2">
    <source>
        <dbReference type="ARBA" id="ARBA00022597"/>
    </source>
</evidence>
<keyword evidence="11" id="KW-1185">Reference proteome</keyword>
<dbReference type="GO" id="GO:0046872">
    <property type="term" value="F:metal ion binding"/>
    <property type="evidence" value="ECO:0007669"/>
    <property type="project" value="UniProtKB-KW"/>
</dbReference>
<keyword evidence="3" id="KW-0808">Transferase</keyword>
<dbReference type="OrthoDB" id="350602at2"/>
<dbReference type="PANTHER" id="PTHR34382">
    <property type="entry name" value="PTS SYSTEM N,N'-DIACETYLCHITOBIOSE-SPECIFIC EIIA COMPONENT"/>
    <property type="match status" value="1"/>
</dbReference>
<accession>A0A2C6WPE7</accession>
<comment type="cofactor">
    <cofactor evidence="6">
        <name>Mg(2+)</name>
        <dbReference type="ChEBI" id="CHEBI:18420"/>
    </cofactor>
    <text evidence="6">Binds 1 Mg(2+) ion per trimer.</text>
</comment>
<dbReference type="Proteomes" id="UP000223828">
    <property type="component" value="Unassembled WGS sequence"/>
</dbReference>
<dbReference type="Gene3D" id="1.20.58.80">
    <property type="entry name" value="Phosphotransferase system, lactose/cellobiose-type IIA subunit"/>
    <property type="match status" value="1"/>
</dbReference>
<keyword evidence="4" id="KW-0598">Phosphotransferase system</keyword>
<dbReference type="InterPro" id="IPR003188">
    <property type="entry name" value="PTS_IIA_lac/cel"/>
</dbReference>
<evidence type="ECO:0000313" key="10">
    <source>
        <dbReference type="Proteomes" id="UP000223828"/>
    </source>
</evidence>
<evidence type="ECO:0000256" key="3">
    <source>
        <dbReference type="ARBA" id="ARBA00022679"/>
    </source>
</evidence>
<evidence type="ECO:0000256" key="5">
    <source>
        <dbReference type="PIRSR" id="PIRSR000699-1"/>
    </source>
</evidence>
<proteinExistence type="predicted"/>
<feature type="modified residue" description="Phosphohistidine; by HPr" evidence="7">
    <location>
        <position position="79"/>
    </location>
</feature>
<evidence type="ECO:0000256" key="6">
    <source>
        <dbReference type="PIRSR" id="PIRSR000699-2"/>
    </source>
</evidence>
<dbReference type="Pfam" id="PF02255">
    <property type="entry name" value="PTS_IIA"/>
    <property type="match status" value="1"/>
</dbReference>
<dbReference type="SUPFAM" id="SSF46973">
    <property type="entry name" value="Enzyme IIa from lactose specific PTS, IIa-lac"/>
    <property type="match status" value="1"/>
</dbReference>
<dbReference type="GO" id="GO:0009401">
    <property type="term" value="P:phosphoenolpyruvate-dependent sugar phosphotransferase system"/>
    <property type="evidence" value="ECO:0007669"/>
    <property type="project" value="UniProtKB-KW"/>
</dbReference>
<protein>
    <submittedName>
        <fullName evidence="8">PTS lactose/cellobiose transporter subunit IIA</fullName>
    </submittedName>
</protein>
<dbReference type="AlphaFoldDB" id="A0A2C6WPE7"/>
<keyword evidence="2" id="KW-0762">Sugar transport</keyword>
<dbReference type="RefSeq" id="WP_099089954.1">
    <property type="nucleotide sequence ID" value="NZ_CP093217.1"/>
</dbReference>
<dbReference type="InterPro" id="IPR036542">
    <property type="entry name" value="PTS_IIA_lac/cel_sf"/>
</dbReference>
<name>A0A2C6WPE7_9STAP</name>
<reference evidence="10" key="2">
    <citation type="submission" date="2017-10" db="EMBL/GenBank/DDBJ databases">
        <title>Staphylococcus edaphicus sp. nov., isolated in Antarctica, harbouring mecC gene and genomic islands essential in adaptation to extreme environment.</title>
        <authorList>
            <person name="Pantucek R."/>
            <person name="Sedlacek I."/>
            <person name="Indrakova A."/>
            <person name="Vrbovska V."/>
            <person name="Maslanova I."/>
            <person name="Kovarovic V."/>
            <person name="Svec P."/>
            <person name="Kralova S."/>
            <person name="Kristofova L."/>
            <person name="Keklakova J."/>
            <person name="Petras P."/>
            <person name="Doskar J."/>
        </authorList>
    </citation>
    <scope>NUCLEOTIDE SEQUENCE [LARGE SCALE GENOMIC DNA]</scope>
    <source>
        <strain evidence="10">CCM 5085</strain>
    </source>
</reference>
<dbReference type="PANTHER" id="PTHR34382:SF7">
    <property type="entry name" value="PTS SYSTEM N,N'-DIACETYLCHITOBIOSE-SPECIFIC EIIA COMPONENT"/>
    <property type="match status" value="1"/>
</dbReference>
<evidence type="ECO:0000256" key="1">
    <source>
        <dbReference type="ARBA" id="ARBA00022448"/>
    </source>
</evidence>
<evidence type="ECO:0000313" key="11">
    <source>
        <dbReference type="Proteomes" id="UP001056588"/>
    </source>
</evidence>
<dbReference type="Proteomes" id="UP001056588">
    <property type="component" value="Chromosome"/>
</dbReference>
<reference evidence="9" key="4">
    <citation type="submission" date="2022-03" db="EMBL/GenBank/DDBJ databases">
        <title>Complete Genome Sequence of Staphylococcus edaphicus strain CCM 8731.</title>
        <authorList>
            <person name="Rimmer C.O."/>
            <person name="Thomas J.C."/>
        </authorList>
    </citation>
    <scope>NUCLEOTIDE SEQUENCE</scope>
    <source>
        <strain evidence="9">CCM 8731</strain>
    </source>
</reference>
<keyword evidence="6" id="KW-0460">Magnesium</keyword>
<feature type="binding site" evidence="6">
    <location>
        <position position="82"/>
    </location>
    <ligand>
        <name>Mg(2+)</name>
        <dbReference type="ChEBI" id="CHEBI:18420"/>
        <note>ligand shared between all trimeric partners</note>
    </ligand>
</feature>
<sequence length="108" mass="12171">MSEVDKSLEFAMSLIAYSGDAKSHAMEAIYAAKKHAFEDAETKLKHAEDALLEAHHIQTNMLTKEAQGDEIKMSLLTIHSQDHLMTAISFKDMAEEMIDLYRKIESIS</sequence>
<keyword evidence="1" id="KW-0813">Transport</keyword>
<organism evidence="8 10">
    <name type="scientific">Staphylococcus edaphicus</name>
    <dbReference type="NCBI Taxonomy" id="1955013"/>
    <lineage>
        <taxon>Bacteria</taxon>
        <taxon>Bacillati</taxon>
        <taxon>Bacillota</taxon>
        <taxon>Bacilli</taxon>
        <taxon>Bacillales</taxon>
        <taxon>Staphylococcaceae</taxon>
        <taxon>Staphylococcus</taxon>
    </lineage>
</organism>
<dbReference type="CDD" id="cd00215">
    <property type="entry name" value="PTS_IIA_lac"/>
    <property type="match status" value="1"/>
</dbReference>
<reference evidence="8" key="1">
    <citation type="journal article" date="2017" name="Appl. Environ. Microbiol.">
        <title>Staphylococcus edaphicus sp. nov., isolated in Antarctica, harbours mecC gene and genomic islands with suspected role in adaptation to extreme environment.</title>
        <authorList>
            <person name="Pantucek R."/>
            <person name="Sedlacek I."/>
            <person name="Indrakova A."/>
            <person name="Vrbovska V."/>
            <person name="Maslanova I."/>
            <person name="Kovarovic V."/>
            <person name="Svec P."/>
            <person name="Kralova S."/>
            <person name="Kristofova L."/>
            <person name="Keklakova J."/>
            <person name="Petras P."/>
            <person name="Doskar J."/>
        </authorList>
    </citation>
    <scope>NUCLEOTIDE SEQUENCE</scope>
    <source>
        <strain evidence="8">CCM 8730</strain>
    </source>
</reference>